<evidence type="ECO:0000256" key="1">
    <source>
        <dbReference type="ARBA" id="ARBA00022527"/>
    </source>
</evidence>
<protein>
    <submittedName>
        <fullName evidence="3">Anti-sigma regulatory factor (Ser/Thr protein kinase)</fullName>
    </submittedName>
</protein>
<dbReference type="Proteomes" id="UP000316706">
    <property type="component" value="Unassembled WGS sequence"/>
</dbReference>
<dbReference type="CDD" id="cd16936">
    <property type="entry name" value="HATPase_RsbW-like"/>
    <property type="match status" value="1"/>
</dbReference>
<evidence type="ECO:0000313" key="3">
    <source>
        <dbReference type="EMBL" id="TQM70653.1"/>
    </source>
</evidence>
<dbReference type="Gene3D" id="3.30.565.10">
    <property type="entry name" value="Histidine kinase-like ATPase, C-terminal domain"/>
    <property type="match status" value="1"/>
</dbReference>
<dbReference type="EMBL" id="VFPO01000001">
    <property type="protein sequence ID" value="TQM70653.1"/>
    <property type="molecule type" value="Genomic_DNA"/>
</dbReference>
<comment type="caution">
    <text evidence="3">The sequence shown here is derived from an EMBL/GenBank/DDBJ whole genome shotgun (WGS) entry which is preliminary data.</text>
</comment>
<dbReference type="Pfam" id="PF13581">
    <property type="entry name" value="HATPase_c_2"/>
    <property type="match status" value="1"/>
</dbReference>
<dbReference type="GO" id="GO:0004674">
    <property type="term" value="F:protein serine/threonine kinase activity"/>
    <property type="evidence" value="ECO:0007669"/>
    <property type="project" value="UniProtKB-KW"/>
</dbReference>
<proteinExistence type="predicted"/>
<feature type="domain" description="Histidine kinase/HSP90-like ATPase" evidence="2">
    <location>
        <begin position="23"/>
        <end position="135"/>
    </location>
</feature>
<keyword evidence="1" id="KW-0418">Kinase</keyword>
<dbReference type="InterPro" id="IPR003594">
    <property type="entry name" value="HATPase_dom"/>
</dbReference>
<evidence type="ECO:0000259" key="2">
    <source>
        <dbReference type="Pfam" id="PF13581"/>
    </source>
</evidence>
<dbReference type="SUPFAM" id="SSF55874">
    <property type="entry name" value="ATPase domain of HSP90 chaperone/DNA topoisomerase II/histidine kinase"/>
    <property type="match status" value="1"/>
</dbReference>
<name>A0A543IJ95_9ACTN</name>
<gene>
    <name evidence="3" type="ORF">FHX41_4388</name>
</gene>
<keyword evidence="1" id="KW-0723">Serine/threonine-protein kinase</keyword>
<accession>A0A543IJ95</accession>
<dbReference type="InterPro" id="IPR050267">
    <property type="entry name" value="Anti-sigma-factor_SerPK"/>
</dbReference>
<evidence type="ECO:0000313" key="4">
    <source>
        <dbReference type="Proteomes" id="UP000316706"/>
    </source>
</evidence>
<keyword evidence="4" id="KW-1185">Reference proteome</keyword>
<dbReference type="PANTHER" id="PTHR35526:SF3">
    <property type="entry name" value="ANTI-SIGMA-F FACTOR RSBW"/>
    <property type="match status" value="1"/>
</dbReference>
<reference evidence="3 4" key="1">
    <citation type="submission" date="2019-06" db="EMBL/GenBank/DDBJ databases">
        <title>Sequencing the genomes of 1000 actinobacteria strains.</title>
        <authorList>
            <person name="Klenk H.-P."/>
        </authorList>
    </citation>
    <scope>NUCLEOTIDE SEQUENCE [LARGE SCALE GENOMIC DNA]</scope>
    <source>
        <strain evidence="3 4">DSM 45043</strain>
    </source>
</reference>
<dbReference type="AlphaFoldDB" id="A0A543IJ95"/>
<organism evidence="3 4">
    <name type="scientific">Actinomadura hallensis</name>
    <dbReference type="NCBI Taxonomy" id="337895"/>
    <lineage>
        <taxon>Bacteria</taxon>
        <taxon>Bacillati</taxon>
        <taxon>Actinomycetota</taxon>
        <taxon>Actinomycetes</taxon>
        <taxon>Streptosporangiales</taxon>
        <taxon>Thermomonosporaceae</taxon>
        <taxon>Actinomadura</taxon>
    </lineage>
</organism>
<keyword evidence="1" id="KW-0808">Transferase</keyword>
<dbReference type="OrthoDB" id="3478281at2"/>
<dbReference type="RefSeq" id="WP_141971663.1">
    <property type="nucleotide sequence ID" value="NZ_VFPO01000001.1"/>
</dbReference>
<dbReference type="PANTHER" id="PTHR35526">
    <property type="entry name" value="ANTI-SIGMA-F FACTOR RSBW-RELATED"/>
    <property type="match status" value="1"/>
</dbReference>
<sequence>MLLAVSGPAEHESPMYWRREFRGRPEEVRSVRAFAAHLLADFPALDDVLLVLDELAVNAIRHSRSGDRGGRFSVDISKDVAGVIVYVGDQGGPGEPRLRNLADLAEGGRGLLTVDALAATWSWTGTPEARTVRATFPAQCRHDDAPRPRPADAH</sequence>
<dbReference type="InterPro" id="IPR036890">
    <property type="entry name" value="HATPase_C_sf"/>
</dbReference>